<dbReference type="STRING" id="4829.A0A168PQB6"/>
<evidence type="ECO:0000313" key="2">
    <source>
        <dbReference type="Proteomes" id="UP000078561"/>
    </source>
</evidence>
<sequence>MENLQHKTLHYNDNVSPPHNLIAIFKVRFHVHRGNELVWQYPLDLDLQGIEYQMICSGLHLVENDTIYFSRWNGFGVGVFEKQAIDHDRGASMQAVGVLVSGRPDLEDDTSLLEEYYKTHHLTLTSPVLERQHAVNARYLRPFDSVTCALTYYIESTTAATSTQQDQDPFSSFRTMVMTLGPAVFVLWKAILAKQRILLMKPAPPMEKLCHFVYHGYLMDQWDHDNNSKTPVAPKFNIGINDIEDLEKEMDHSYIACTSDTIFDIKKDLYDVLIKLPMDASPPTIITQHLQINTADMDRYQLLLQQQQQQKSQQDIAWYPYYRYKGLLWWDRQMSSLDMGLEACFSSCRRRGWTKYQHQHQQHYDGSIHALDETMGLLDDATDDEDDGDDEGLLRPDAEELDSRTILDPTRRLSHDVPDSLNASLLGFFHVLSSQLISSLQTMLPDDHDDVDEQVTLTVHDMLRLGLEPWEDRWLVDRLGQLYFGKRIKVVSCSGRLPCCSPSLQL</sequence>
<dbReference type="Pfam" id="PF09804">
    <property type="entry name" value="DENND11"/>
    <property type="match status" value="2"/>
</dbReference>
<dbReference type="AlphaFoldDB" id="A0A168PQB6"/>
<dbReference type="PANTHER" id="PTHR28153:SF1">
    <property type="entry name" value="DUF4484 DOMAIN-CONTAINING PROTEIN"/>
    <property type="match status" value="1"/>
</dbReference>
<dbReference type="Proteomes" id="UP000078561">
    <property type="component" value="Unassembled WGS sequence"/>
</dbReference>
<dbReference type="InterPro" id="IPR053056">
    <property type="entry name" value="Lipid_Metab_Assoc_Protein"/>
</dbReference>
<dbReference type="FunCoup" id="A0A168PQB6">
    <property type="interactions" value="25"/>
</dbReference>
<organism evidence="1">
    <name type="scientific">Absidia glauca</name>
    <name type="common">Pin mould</name>
    <dbReference type="NCBI Taxonomy" id="4829"/>
    <lineage>
        <taxon>Eukaryota</taxon>
        <taxon>Fungi</taxon>
        <taxon>Fungi incertae sedis</taxon>
        <taxon>Mucoromycota</taxon>
        <taxon>Mucoromycotina</taxon>
        <taxon>Mucoromycetes</taxon>
        <taxon>Mucorales</taxon>
        <taxon>Cunninghamellaceae</taxon>
        <taxon>Absidia</taxon>
    </lineage>
</organism>
<proteinExistence type="predicted"/>
<name>A0A168PQB6_ABSGL</name>
<dbReference type="EMBL" id="LT554016">
    <property type="protein sequence ID" value="SAM02788.1"/>
    <property type="molecule type" value="Genomic_DNA"/>
</dbReference>
<dbReference type="GO" id="GO:0005811">
    <property type="term" value="C:lipid droplet"/>
    <property type="evidence" value="ECO:0007669"/>
    <property type="project" value="TreeGrafter"/>
</dbReference>
<evidence type="ECO:0000313" key="1">
    <source>
        <dbReference type="EMBL" id="SAM02788.1"/>
    </source>
</evidence>
<dbReference type="PANTHER" id="PTHR28153">
    <property type="entry name" value="PROTEIN, PUTATIVE-RELATED"/>
    <property type="match status" value="1"/>
</dbReference>
<reference evidence="1" key="1">
    <citation type="submission" date="2016-04" db="EMBL/GenBank/DDBJ databases">
        <authorList>
            <person name="Evans L.H."/>
            <person name="Alamgir A."/>
            <person name="Owens N."/>
            <person name="Weber N.D."/>
            <person name="Virtaneva K."/>
            <person name="Barbian K."/>
            <person name="Babar A."/>
            <person name="Rosenke K."/>
        </authorList>
    </citation>
    <scope>NUCLEOTIDE SEQUENCE [LARGE SCALE GENOMIC DNA]</scope>
    <source>
        <strain evidence="1">CBS 101.48</strain>
    </source>
</reference>
<keyword evidence="2" id="KW-1185">Reference proteome</keyword>
<accession>A0A168PQB6</accession>
<dbReference type="InParanoid" id="A0A168PQB6"/>
<evidence type="ECO:0008006" key="3">
    <source>
        <dbReference type="Google" id="ProtNLM"/>
    </source>
</evidence>
<dbReference type="OMA" id="WLYEEQD"/>
<dbReference type="InterPro" id="IPR018626">
    <property type="entry name" value="LCHN/Anr2"/>
</dbReference>
<dbReference type="OrthoDB" id="2152680at2759"/>
<protein>
    <recommendedName>
        <fullName evidence="3">UDENN domain-containing protein</fullName>
    </recommendedName>
</protein>
<gene>
    <name evidence="1" type="primary">ABSGL_08604.1 scaffold 10421</name>
</gene>